<dbReference type="EMBL" id="QQAH01000003">
    <property type="protein sequence ID" value="RDD82777.1"/>
    <property type="molecule type" value="Genomic_DNA"/>
</dbReference>
<evidence type="ECO:0000256" key="1">
    <source>
        <dbReference type="ARBA" id="ARBA00006586"/>
    </source>
</evidence>
<feature type="active site" description="Nucleophile" evidence="5">
    <location>
        <position position="240"/>
    </location>
</feature>
<accession>A0A369UQN1</accession>
<comment type="cofactor">
    <cofactor evidence="6">
        <name>Ca(2+)</name>
        <dbReference type="ChEBI" id="CHEBI:29108"/>
    </cofactor>
    <text evidence="6">Binds 1 Ca(2+) ion per dimer.</text>
</comment>
<name>A0A369UQN1_9GAMM</name>
<evidence type="ECO:0000256" key="4">
    <source>
        <dbReference type="ARBA" id="ARBA00023145"/>
    </source>
</evidence>
<evidence type="ECO:0000256" key="2">
    <source>
        <dbReference type="ARBA" id="ARBA00022729"/>
    </source>
</evidence>
<dbReference type="Gene3D" id="3.60.20.10">
    <property type="entry name" value="Glutamine Phosphoribosylpyrophosphate, subunit 1, domain 1"/>
    <property type="match status" value="1"/>
</dbReference>
<dbReference type="AlphaFoldDB" id="A0A369UQN1"/>
<dbReference type="PANTHER" id="PTHR34218">
    <property type="entry name" value="PEPTIDASE S45 PENICILLIN AMIDASE"/>
    <property type="match status" value="1"/>
</dbReference>
<dbReference type="Gene3D" id="2.30.120.10">
    <property type="match status" value="1"/>
</dbReference>
<keyword evidence="3" id="KW-0378">Hydrolase</keyword>
<dbReference type="InterPro" id="IPR002692">
    <property type="entry name" value="S45"/>
</dbReference>
<dbReference type="RefSeq" id="WP_114844292.1">
    <property type="nucleotide sequence ID" value="NZ_JBHSPE010000001.1"/>
</dbReference>
<dbReference type="GO" id="GO:0016811">
    <property type="term" value="F:hydrolase activity, acting on carbon-nitrogen (but not peptide) bonds, in linear amides"/>
    <property type="evidence" value="ECO:0007669"/>
    <property type="project" value="InterPro"/>
</dbReference>
<reference evidence="7 8" key="1">
    <citation type="submission" date="2018-07" db="EMBL/GenBank/DDBJ databases">
        <title>Dyella tabacisoli L4-6T, whole genome shotgun sequence.</title>
        <authorList>
            <person name="Zhou X.-K."/>
            <person name="Li W.-J."/>
            <person name="Duan Y.-Q."/>
        </authorList>
    </citation>
    <scope>NUCLEOTIDE SEQUENCE [LARGE SCALE GENOMIC DNA]</scope>
    <source>
        <strain evidence="7 8">L4-6</strain>
    </source>
</reference>
<dbReference type="InterPro" id="IPR043147">
    <property type="entry name" value="Penicillin_amidase_A-knob"/>
</dbReference>
<keyword evidence="2" id="KW-0732">Signal</keyword>
<comment type="similarity">
    <text evidence="1">Belongs to the peptidase S45 family.</text>
</comment>
<keyword evidence="4" id="KW-0865">Zymogen</keyword>
<sequence length="757" mass="82629">MKLGWSNVLGGIGVAVALLGKAAFARKPVALDLQQRLAMLPLKNAPTTAAVTIRWNDRQVPFIEAAHDVDLMVALGVVHAHLRLGQIEVMRRIAYGRVAEMIGPLGVEVDRSLRLFDFGRAVPAMLDSMGQEDRQLAEGFVAGINHVLLDGGEKPAEFKLLGFNVEPWTLSDLLTVGRLAAADISWLVWMRLLPQRERLAPAVWSALWSRLLTGGMPSSLAAQERNLGERALAAMLRSGSNSAAVAARRTRSGAAMIASDPHLPLGLPNPWLIVGMHSPGFHCVGVMMPALPFMLLGRNRWIAWGATSLHAQASDLYDVSAQSVEAIRTRTVTVRARGARSRRLRLRESEFGPIVSDGPLLSSKQPLALRWMGHQPSHEIGAMLGVARARDWGSFQQALRGYGVSGINVVFAGNDGRVAHVLAAHLPKRTHEAPDDLVLQPSAAKHWHQVADTMGMPVRLDPPEGFVASANERPRCGDFPVGYFFAPPARGERLAALLSGPQPLDMDDLRLVQRDVIGPGSLRLRDALLAAWPRSPRHAGQQRLQDALNYWNGDYSEDSIGALAFELLLAGVAGRLNDKRLLRAYQTVWMTQSLLLEDFAALPEETLRKAIEQALPLAVKQLKKHVRWGDAHRIRLKHPLGYLPGFARFFNAPAFASGGGNNTVHKTGHLLHTGRHEASFGSCARHISDLSDLDANDFVLLGGQDGWAGSANYLDQIKLWQRGEYIRVPLRLKSVQSAFAHVTVLTPASSPEPSPGH</sequence>
<dbReference type="Gene3D" id="1.10.1400.10">
    <property type="match status" value="1"/>
</dbReference>
<dbReference type="InterPro" id="IPR023343">
    <property type="entry name" value="Penicillin_amidase_dom1"/>
</dbReference>
<dbReference type="OrthoDB" id="9760084at2"/>
<dbReference type="SUPFAM" id="SSF56235">
    <property type="entry name" value="N-terminal nucleophile aminohydrolases (Ntn hydrolases)"/>
    <property type="match status" value="1"/>
</dbReference>
<dbReference type="Gene3D" id="1.10.439.10">
    <property type="entry name" value="Penicillin Amidohydrolase, domain 1"/>
    <property type="match status" value="1"/>
</dbReference>
<evidence type="ECO:0000313" key="7">
    <source>
        <dbReference type="EMBL" id="RDD82777.1"/>
    </source>
</evidence>
<feature type="binding site" evidence="6">
    <location>
        <position position="315"/>
    </location>
    <ligand>
        <name>Ca(2+)</name>
        <dbReference type="ChEBI" id="CHEBI:29108"/>
    </ligand>
</feature>
<gene>
    <name evidence="7" type="ORF">DVJ77_04470</name>
</gene>
<dbReference type="PANTHER" id="PTHR34218:SF3">
    <property type="entry name" value="ACYL-HOMOSERINE LACTONE ACYLASE PVDQ"/>
    <property type="match status" value="1"/>
</dbReference>
<evidence type="ECO:0000256" key="5">
    <source>
        <dbReference type="PIRSR" id="PIRSR001227-1"/>
    </source>
</evidence>
<evidence type="ECO:0000256" key="3">
    <source>
        <dbReference type="ARBA" id="ARBA00022801"/>
    </source>
</evidence>
<comment type="caution">
    <text evidence="7">The sequence shown here is derived from an EMBL/GenBank/DDBJ whole genome shotgun (WGS) entry which is preliminary data.</text>
</comment>
<dbReference type="Pfam" id="PF01804">
    <property type="entry name" value="Penicil_amidase"/>
    <property type="match status" value="1"/>
</dbReference>
<dbReference type="InterPro" id="IPR014395">
    <property type="entry name" value="Pen/GL7ACA/AHL_acylase"/>
</dbReference>
<keyword evidence="6" id="KW-0106">Calcium</keyword>
<keyword evidence="6" id="KW-0479">Metal-binding</keyword>
<organism evidence="7 8">
    <name type="scientific">Dyella tabacisoli</name>
    <dbReference type="NCBI Taxonomy" id="2282381"/>
    <lineage>
        <taxon>Bacteria</taxon>
        <taxon>Pseudomonadati</taxon>
        <taxon>Pseudomonadota</taxon>
        <taxon>Gammaproteobacteria</taxon>
        <taxon>Lysobacterales</taxon>
        <taxon>Rhodanobacteraceae</taxon>
        <taxon>Dyella</taxon>
    </lineage>
</organism>
<dbReference type="GO" id="GO:0017000">
    <property type="term" value="P:antibiotic biosynthetic process"/>
    <property type="evidence" value="ECO:0007669"/>
    <property type="project" value="InterPro"/>
</dbReference>
<dbReference type="InterPro" id="IPR043146">
    <property type="entry name" value="Penicillin_amidase_N_B-knob"/>
</dbReference>
<dbReference type="GO" id="GO:0046872">
    <property type="term" value="F:metal ion binding"/>
    <property type="evidence" value="ECO:0007669"/>
    <property type="project" value="UniProtKB-KW"/>
</dbReference>
<keyword evidence="8" id="KW-1185">Reference proteome</keyword>
<evidence type="ECO:0000256" key="6">
    <source>
        <dbReference type="PIRSR" id="PIRSR001227-2"/>
    </source>
</evidence>
<dbReference type="PIRSF" id="PIRSF001227">
    <property type="entry name" value="Pen_acylase"/>
    <property type="match status" value="1"/>
</dbReference>
<evidence type="ECO:0000313" key="8">
    <source>
        <dbReference type="Proteomes" id="UP000253782"/>
    </source>
</evidence>
<dbReference type="InterPro" id="IPR029055">
    <property type="entry name" value="Ntn_hydrolases_N"/>
</dbReference>
<dbReference type="Proteomes" id="UP000253782">
    <property type="component" value="Unassembled WGS sequence"/>
</dbReference>
<protein>
    <submittedName>
        <fullName evidence="7">Penicillin acylase family protein</fullName>
    </submittedName>
</protein>
<proteinExistence type="inferred from homology"/>